<dbReference type="InterPro" id="IPR036322">
    <property type="entry name" value="WD40_repeat_dom_sf"/>
</dbReference>
<accession>A0A1X6MLK5</accession>
<organism evidence="2 3">
    <name type="scientific">Postia placenta MAD-698-R-SB12</name>
    <dbReference type="NCBI Taxonomy" id="670580"/>
    <lineage>
        <taxon>Eukaryota</taxon>
        <taxon>Fungi</taxon>
        <taxon>Dikarya</taxon>
        <taxon>Basidiomycota</taxon>
        <taxon>Agaricomycotina</taxon>
        <taxon>Agaricomycetes</taxon>
        <taxon>Polyporales</taxon>
        <taxon>Adustoporiaceae</taxon>
        <taxon>Rhodonia</taxon>
    </lineage>
</organism>
<keyword evidence="3" id="KW-1185">Reference proteome</keyword>
<proteinExistence type="predicted"/>
<dbReference type="STRING" id="670580.A0A1X6MLK5"/>
<dbReference type="GeneID" id="36332258"/>
<keyword evidence="1" id="KW-0853">WD repeat</keyword>
<feature type="non-terminal residue" evidence="2">
    <location>
        <position position="255"/>
    </location>
</feature>
<dbReference type="Proteomes" id="UP000194127">
    <property type="component" value="Unassembled WGS sequence"/>
</dbReference>
<dbReference type="InterPro" id="IPR015943">
    <property type="entry name" value="WD40/YVTN_repeat-like_dom_sf"/>
</dbReference>
<dbReference type="AlphaFoldDB" id="A0A1X6MLK5"/>
<sequence>MPNTALLTSSLHYGIVARSYPLTGKILRGYLDATGTANGLGWGNPNIEFSPHVTAIALASEGQTAKVLWGYRNGEVAVTTANRAMDRNHASAAKHVRCKVDDCHEGAVRDVAWGVVPGMEGSSAFVTGAADGRVKLWDAKRVQSLWTSARGPDLVTDSCVKVAFDIVHGTVVCAKQSGAIVVWSGLGGALAGDVEIPQVTPRETLIPAFPALNPPSEASRTAADRELIDLRLIYSSGDRPSLLTVYKEDRYFYRV</sequence>
<dbReference type="InterPro" id="IPR001680">
    <property type="entry name" value="WD40_rpt"/>
</dbReference>
<protein>
    <submittedName>
        <fullName evidence="2">Uncharacterized protein</fullName>
    </submittedName>
</protein>
<evidence type="ECO:0000313" key="2">
    <source>
        <dbReference type="EMBL" id="OSX56963.1"/>
    </source>
</evidence>
<dbReference type="SUPFAM" id="SSF50978">
    <property type="entry name" value="WD40 repeat-like"/>
    <property type="match status" value="1"/>
</dbReference>
<evidence type="ECO:0000313" key="3">
    <source>
        <dbReference type="Proteomes" id="UP000194127"/>
    </source>
</evidence>
<dbReference type="EMBL" id="KZ110610">
    <property type="protein sequence ID" value="OSX56963.1"/>
    <property type="molecule type" value="Genomic_DNA"/>
</dbReference>
<dbReference type="RefSeq" id="XP_024333757.1">
    <property type="nucleotide sequence ID" value="XM_024487309.1"/>
</dbReference>
<name>A0A1X6MLK5_9APHY</name>
<dbReference type="Gene3D" id="2.130.10.10">
    <property type="entry name" value="YVTN repeat-like/Quinoprotein amine dehydrogenase"/>
    <property type="match status" value="1"/>
</dbReference>
<gene>
    <name evidence="2" type="ORF">POSPLADRAFT_1158336</name>
</gene>
<dbReference type="PROSITE" id="PS50082">
    <property type="entry name" value="WD_REPEATS_2"/>
    <property type="match status" value="1"/>
</dbReference>
<feature type="repeat" description="WD" evidence="1">
    <location>
        <begin position="125"/>
        <end position="147"/>
    </location>
</feature>
<evidence type="ECO:0000256" key="1">
    <source>
        <dbReference type="PROSITE-ProRule" id="PRU00221"/>
    </source>
</evidence>
<reference evidence="2 3" key="1">
    <citation type="submission" date="2017-04" db="EMBL/GenBank/DDBJ databases">
        <title>Genome Sequence of the Model Brown-Rot Fungus Postia placenta SB12.</title>
        <authorList>
            <consortium name="DOE Joint Genome Institute"/>
            <person name="Gaskell J."/>
            <person name="Kersten P."/>
            <person name="Larrondo L.F."/>
            <person name="Canessa P."/>
            <person name="Martinez D."/>
            <person name="Hibbett D."/>
            <person name="Schmoll M."/>
            <person name="Kubicek C.P."/>
            <person name="Martinez A.T."/>
            <person name="Yadav J."/>
            <person name="Master E."/>
            <person name="Magnuson J.K."/>
            <person name="James T."/>
            <person name="Yaver D."/>
            <person name="Berka R."/>
            <person name="Labutti K."/>
            <person name="Lipzen A."/>
            <person name="Aerts A."/>
            <person name="Barry K."/>
            <person name="Henrissat B."/>
            <person name="Blanchette R."/>
            <person name="Grigoriev I."/>
            <person name="Cullen D."/>
        </authorList>
    </citation>
    <scope>NUCLEOTIDE SEQUENCE [LARGE SCALE GENOMIC DNA]</scope>
    <source>
        <strain evidence="2 3">MAD-698-R-SB12</strain>
    </source>
</reference>
<dbReference type="OrthoDB" id="429520at2759"/>